<dbReference type="EMBL" id="CP144751">
    <property type="protein sequence ID" value="WVZ84844.1"/>
    <property type="molecule type" value="Genomic_DNA"/>
</dbReference>
<gene>
    <name evidence="1" type="ORF">U9M48_031831</name>
</gene>
<dbReference type="AlphaFoldDB" id="A0AAQ3U4Q5"/>
<reference evidence="1 2" key="1">
    <citation type="submission" date="2024-02" db="EMBL/GenBank/DDBJ databases">
        <title>High-quality chromosome-scale genome assembly of Pensacola bahiagrass (Paspalum notatum Flugge var. saurae).</title>
        <authorList>
            <person name="Vega J.M."/>
            <person name="Podio M."/>
            <person name="Orjuela J."/>
            <person name="Siena L.A."/>
            <person name="Pessino S.C."/>
            <person name="Combes M.C."/>
            <person name="Mariac C."/>
            <person name="Albertini E."/>
            <person name="Pupilli F."/>
            <person name="Ortiz J.P.A."/>
            <person name="Leblanc O."/>
        </authorList>
    </citation>
    <scope>NUCLEOTIDE SEQUENCE [LARGE SCALE GENOMIC DNA]</scope>
    <source>
        <strain evidence="1">R1</strain>
        <tissue evidence="1">Leaf</tissue>
    </source>
</reference>
<accession>A0AAQ3U4Q5</accession>
<protein>
    <submittedName>
        <fullName evidence="1">Uncharacterized protein</fullName>
    </submittedName>
</protein>
<proteinExistence type="predicted"/>
<dbReference type="Proteomes" id="UP001341281">
    <property type="component" value="Chromosome 07"/>
</dbReference>
<sequence>MAPTSCSPPMAWRPYLLLPSHGASPLAAPLLWHPYLLPPSPWRPSAPPEGALLPVPSTSPASSSLLFPSLMAPLFAPPPWAAAAAGLLAGPAFLHPACASSCRSPLPLPASSLHGQLPVPSLCVQRQKTAAAARACGTCPGGAASAYPSSFISFSSGQYSSPKVVLPSP</sequence>
<evidence type="ECO:0000313" key="1">
    <source>
        <dbReference type="EMBL" id="WVZ84844.1"/>
    </source>
</evidence>
<name>A0AAQ3U4Q5_PASNO</name>
<evidence type="ECO:0000313" key="2">
    <source>
        <dbReference type="Proteomes" id="UP001341281"/>
    </source>
</evidence>
<organism evidence="1 2">
    <name type="scientific">Paspalum notatum var. saurae</name>
    <dbReference type="NCBI Taxonomy" id="547442"/>
    <lineage>
        <taxon>Eukaryota</taxon>
        <taxon>Viridiplantae</taxon>
        <taxon>Streptophyta</taxon>
        <taxon>Embryophyta</taxon>
        <taxon>Tracheophyta</taxon>
        <taxon>Spermatophyta</taxon>
        <taxon>Magnoliopsida</taxon>
        <taxon>Liliopsida</taxon>
        <taxon>Poales</taxon>
        <taxon>Poaceae</taxon>
        <taxon>PACMAD clade</taxon>
        <taxon>Panicoideae</taxon>
        <taxon>Andropogonodae</taxon>
        <taxon>Paspaleae</taxon>
        <taxon>Paspalinae</taxon>
        <taxon>Paspalum</taxon>
    </lineage>
</organism>
<keyword evidence="2" id="KW-1185">Reference proteome</keyword>